<feature type="transmembrane region" description="Helical" evidence="1">
    <location>
        <begin position="31"/>
        <end position="50"/>
    </location>
</feature>
<keyword evidence="3" id="KW-1185">Reference proteome</keyword>
<dbReference type="OrthoDB" id="581693at2"/>
<gene>
    <name evidence="2" type="ORF">AQPW35_03880</name>
</gene>
<dbReference type="AlphaFoldDB" id="A0A480ALM8"/>
<keyword evidence="1" id="KW-1133">Transmembrane helix</keyword>
<dbReference type="Proteomes" id="UP000301751">
    <property type="component" value="Unassembled WGS sequence"/>
</dbReference>
<keyword evidence="1" id="KW-0472">Membrane</keyword>
<feature type="transmembrane region" description="Helical" evidence="1">
    <location>
        <begin position="118"/>
        <end position="138"/>
    </location>
</feature>
<dbReference type="RefSeq" id="WP_137731069.1">
    <property type="nucleotide sequence ID" value="NZ_BJCL01000001.1"/>
</dbReference>
<name>A0A480ALM8_9BURK</name>
<organism evidence="2 3">
    <name type="scientific">Pseudaquabacterium pictum</name>
    <dbReference type="NCBI Taxonomy" id="2315236"/>
    <lineage>
        <taxon>Bacteria</taxon>
        <taxon>Pseudomonadati</taxon>
        <taxon>Pseudomonadota</taxon>
        <taxon>Betaproteobacteria</taxon>
        <taxon>Burkholderiales</taxon>
        <taxon>Sphaerotilaceae</taxon>
        <taxon>Pseudaquabacterium</taxon>
    </lineage>
</organism>
<accession>A0A480ALM8</accession>
<keyword evidence="1" id="KW-0812">Transmembrane</keyword>
<proteinExistence type="predicted"/>
<evidence type="ECO:0000313" key="3">
    <source>
        <dbReference type="Proteomes" id="UP000301751"/>
    </source>
</evidence>
<feature type="transmembrane region" description="Helical" evidence="1">
    <location>
        <begin position="81"/>
        <end position="106"/>
    </location>
</feature>
<comment type="caution">
    <text evidence="2">The sequence shown here is derived from an EMBL/GenBank/DDBJ whole genome shotgun (WGS) entry which is preliminary data.</text>
</comment>
<dbReference type="EMBL" id="BJCL01000001">
    <property type="protein sequence ID" value="GCL61307.1"/>
    <property type="molecule type" value="Genomic_DNA"/>
</dbReference>
<dbReference type="InterPro" id="IPR045708">
    <property type="entry name" value="DUF6064"/>
</dbReference>
<dbReference type="Pfam" id="PF19540">
    <property type="entry name" value="DUF6064"/>
    <property type="match status" value="1"/>
</dbReference>
<feature type="transmembrane region" description="Helical" evidence="1">
    <location>
        <begin position="57"/>
        <end position="75"/>
    </location>
</feature>
<feature type="transmembrane region" description="Helical" evidence="1">
    <location>
        <begin position="181"/>
        <end position="199"/>
    </location>
</feature>
<sequence>MGDWWSYRPSDFLMFSPRVYGRLFELVNATWWPLQGLLLGAGLAGLLALVRGRGWRATGLGLGAAWLLCALVFVHQRYLPILWAVAALLPALVGLGGLLPLLGWRAAADPASTPPGRWARPAALALGVWAVGLHPLLAPLSGHGWAQAEVLGLAPDATAIATLAWLVALPRPAHRGWQAMAWLAWGLVLAWCLFNGFMLATMERAQVGALGVAVVVAAVGRWRR</sequence>
<protein>
    <recommendedName>
        <fullName evidence="4">MFS transporter permease</fullName>
    </recommendedName>
</protein>
<evidence type="ECO:0000313" key="2">
    <source>
        <dbReference type="EMBL" id="GCL61307.1"/>
    </source>
</evidence>
<reference evidence="3" key="1">
    <citation type="submission" date="2019-03" db="EMBL/GenBank/DDBJ databases">
        <title>Aquabacterium pictum sp.nov., the first bacteriochlorophyll a-containing freshwater bacterium in the genus Aquabacterium of the class Betaproteobacteria.</title>
        <authorList>
            <person name="Hirose S."/>
            <person name="Tank M."/>
            <person name="Hara E."/>
            <person name="Tamaki H."/>
            <person name="Takaichi S."/>
            <person name="Haruta S."/>
            <person name="Hanada S."/>
        </authorList>
    </citation>
    <scope>NUCLEOTIDE SEQUENCE [LARGE SCALE GENOMIC DNA]</scope>
    <source>
        <strain evidence="3">W35</strain>
    </source>
</reference>
<feature type="transmembrane region" description="Helical" evidence="1">
    <location>
        <begin position="205"/>
        <end position="222"/>
    </location>
</feature>
<evidence type="ECO:0008006" key="4">
    <source>
        <dbReference type="Google" id="ProtNLM"/>
    </source>
</evidence>
<feature type="transmembrane region" description="Helical" evidence="1">
    <location>
        <begin position="150"/>
        <end position="169"/>
    </location>
</feature>
<evidence type="ECO:0000256" key="1">
    <source>
        <dbReference type="SAM" id="Phobius"/>
    </source>
</evidence>